<sequence>MGGRSRRVTRTLEDGDSLLSPVRLKTGDKKSCPSHRMAGSQPNPINDRFGTGCVGWGSREERGRSYTTQQSASQEREALKQTALVLGSRPPLSPAGAECRAAASGRGKRLQGLLSDCSAGCTWGTAPHSNAVHHDTSPRETRQDVSTTHAPRPYTSSKGSMSSET</sequence>
<feature type="region of interest" description="Disordered" evidence="1">
    <location>
        <begin position="124"/>
        <end position="165"/>
    </location>
</feature>
<dbReference type="Proteomes" id="UP000314294">
    <property type="component" value="Unassembled WGS sequence"/>
</dbReference>
<dbReference type="AlphaFoldDB" id="A0A4Z2IFL7"/>
<evidence type="ECO:0000313" key="2">
    <source>
        <dbReference type="EMBL" id="TNN76627.1"/>
    </source>
</evidence>
<gene>
    <name evidence="2" type="ORF">EYF80_013079</name>
</gene>
<dbReference type="EMBL" id="SRLO01000091">
    <property type="protein sequence ID" value="TNN76627.1"/>
    <property type="molecule type" value="Genomic_DNA"/>
</dbReference>
<proteinExistence type="predicted"/>
<keyword evidence="3" id="KW-1185">Reference proteome</keyword>
<feature type="compositionally biased region" description="Polar residues" evidence="1">
    <location>
        <begin position="144"/>
        <end position="165"/>
    </location>
</feature>
<evidence type="ECO:0000313" key="3">
    <source>
        <dbReference type="Proteomes" id="UP000314294"/>
    </source>
</evidence>
<feature type="region of interest" description="Disordered" evidence="1">
    <location>
        <begin position="1"/>
        <end position="77"/>
    </location>
</feature>
<evidence type="ECO:0000256" key="1">
    <source>
        <dbReference type="SAM" id="MobiDB-lite"/>
    </source>
</evidence>
<accession>A0A4Z2IFL7</accession>
<comment type="caution">
    <text evidence="2">The sequence shown here is derived from an EMBL/GenBank/DDBJ whole genome shotgun (WGS) entry which is preliminary data.</text>
</comment>
<organism evidence="2 3">
    <name type="scientific">Liparis tanakae</name>
    <name type="common">Tanaka's snailfish</name>
    <dbReference type="NCBI Taxonomy" id="230148"/>
    <lineage>
        <taxon>Eukaryota</taxon>
        <taxon>Metazoa</taxon>
        <taxon>Chordata</taxon>
        <taxon>Craniata</taxon>
        <taxon>Vertebrata</taxon>
        <taxon>Euteleostomi</taxon>
        <taxon>Actinopterygii</taxon>
        <taxon>Neopterygii</taxon>
        <taxon>Teleostei</taxon>
        <taxon>Neoteleostei</taxon>
        <taxon>Acanthomorphata</taxon>
        <taxon>Eupercaria</taxon>
        <taxon>Perciformes</taxon>
        <taxon>Cottioidei</taxon>
        <taxon>Cottales</taxon>
        <taxon>Liparidae</taxon>
        <taxon>Liparis</taxon>
    </lineage>
</organism>
<name>A0A4Z2IFL7_9TELE</name>
<protein>
    <submittedName>
        <fullName evidence="2">Uncharacterized protein</fullName>
    </submittedName>
</protein>
<reference evidence="2 3" key="1">
    <citation type="submission" date="2019-03" db="EMBL/GenBank/DDBJ databases">
        <title>First draft genome of Liparis tanakae, snailfish: a comprehensive survey of snailfish specific genes.</title>
        <authorList>
            <person name="Kim W."/>
            <person name="Song I."/>
            <person name="Jeong J.-H."/>
            <person name="Kim D."/>
            <person name="Kim S."/>
            <person name="Ryu S."/>
            <person name="Song J.Y."/>
            <person name="Lee S.K."/>
        </authorList>
    </citation>
    <scope>NUCLEOTIDE SEQUENCE [LARGE SCALE GENOMIC DNA]</scope>
    <source>
        <tissue evidence="2">Muscle</tissue>
    </source>
</reference>
<feature type="compositionally biased region" description="Basic and acidic residues" evidence="1">
    <location>
        <begin position="132"/>
        <end position="143"/>
    </location>
</feature>